<comment type="caution">
    <text evidence="1">The sequence shown here is derived from an EMBL/GenBank/DDBJ whole genome shotgun (WGS) entry which is preliminary data.</text>
</comment>
<keyword evidence="2" id="KW-1185">Reference proteome</keyword>
<name>A0A9W7L3A3_9STRA</name>
<protein>
    <submittedName>
        <fullName evidence="1">Uncharacterized protein</fullName>
    </submittedName>
</protein>
<evidence type="ECO:0000313" key="1">
    <source>
        <dbReference type="EMBL" id="GMI28318.1"/>
    </source>
</evidence>
<accession>A0A9W7L3A3</accession>
<proteinExistence type="predicted"/>
<gene>
    <name evidence="1" type="ORF">TrCOL_g13064</name>
</gene>
<organism evidence="1 2">
    <name type="scientific">Triparma columacea</name>
    <dbReference type="NCBI Taxonomy" id="722753"/>
    <lineage>
        <taxon>Eukaryota</taxon>
        <taxon>Sar</taxon>
        <taxon>Stramenopiles</taxon>
        <taxon>Ochrophyta</taxon>
        <taxon>Bolidophyceae</taxon>
        <taxon>Parmales</taxon>
        <taxon>Triparmaceae</taxon>
        <taxon>Triparma</taxon>
    </lineage>
</organism>
<dbReference type="EMBL" id="BRYA01000661">
    <property type="protein sequence ID" value="GMI28318.1"/>
    <property type="molecule type" value="Genomic_DNA"/>
</dbReference>
<reference evidence="2" key="1">
    <citation type="journal article" date="2023" name="Commun. Biol.">
        <title>Genome analysis of Parmales, the sister group of diatoms, reveals the evolutionary specialization of diatoms from phago-mixotrophs to photoautotrophs.</title>
        <authorList>
            <person name="Ban H."/>
            <person name="Sato S."/>
            <person name="Yoshikawa S."/>
            <person name="Yamada K."/>
            <person name="Nakamura Y."/>
            <person name="Ichinomiya M."/>
            <person name="Sato N."/>
            <person name="Blanc-Mathieu R."/>
            <person name="Endo H."/>
            <person name="Kuwata A."/>
            <person name="Ogata H."/>
        </authorList>
    </citation>
    <scope>NUCLEOTIDE SEQUENCE [LARGE SCALE GENOMIC DNA]</scope>
</reference>
<evidence type="ECO:0000313" key="2">
    <source>
        <dbReference type="Proteomes" id="UP001165065"/>
    </source>
</evidence>
<dbReference type="Proteomes" id="UP001165065">
    <property type="component" value="Unassembled WGS sequence"/>
</dbReference>
<sequence length="95" mass="11432">MRREKGVKRRDWFWTKDIFANVVDFEEEYKEVKEVIRLEEKRVWKDGQDIDRDVGVEGGGGVEVIRDWRERMEVIVWVEVKSMKKGEIVRCFVGI</sequence>
<dbReference type="AlphaFoldDB" id="A0A9W7L3A3"/>